<evidence type="ECO:0000313" key="2">
    <source>
        <dbReference type="Proteomes" id="UP000075806"/>
    </source>
</evidence>
<dbReference type="Pfam" id="PF14122">
    <property type="entry name" value="YokU"/>
    <property type="match status" value="1"/>
</dbReference>
<gene>
    <name evidence="1" type="ORF">AZF04_00250</name>
</gene>
<name>A0A162FCW5_9BACI</name>
<dbReference type="Proteomes" id="UP000075806">
    <property type="component" value="Unassembled WGS sequence"/>
</dbReference>
<keyword evidence="2" id="KW-1185">Reference proteome</keyword>
<reference evidence="1" key="1">
    <citation type="submission" date="2016-02" db="EMBL/GenBank/DDBJ databases">
        <title>Genome sequence of Bacillus trypoxylicola KCTC 13244(T).</title>
        <authorList>
            <person name="Jeong H."/>
            <person name="Park S.-H."/>
            <person name="Choi S.-K."/>
        </authorList>
    </citation>
    <scope>NUCLEOTIDE SEQUENCE [LARGE SCALE GENOMIC DNA]</scope>
    <source>
        <strain evidence="1">KCTC 13244</strain>
    </source>
</reference>
<dbReference type="CDD" id="cd12870">
    <property type="entry name" value="MqsA"/>
    <property type="match status" value="1"/>
</dbReference>
<evidence type="ECO:0000313" key="1">
    <source>
        <dbReference type="EMBL" id="KYG35319.1"/>
    </source>
</evidence>
<proteinExistence type="predicted"/>
<dbReference type="InterPro" id="IPR022451">
    <property type="entry name" value="CHP03829_YokU"/>
</dbReference>
<protein>
    <recommendedName>
        <fullName evidence="3">YokU family protein</fullName>
    </recommendedName>
</protein>
<comment type="caution">
    <text evidence="1">The sequence shown here is derived from an EMBL/GenBank/DDBJ whole genome shotgun (WGS) entry which is preliminary data.</text>
</comment>
<dbReference type="OrthoDB" id="2666319at2"/>
<dbReference type="STRING" id="519424.AZF04_00250"/>
<evidence type="ECO:0008006" key="3">
    <source>
        <dbReference type="Google" id="ProtNLM"/>
    </source>
</evidence>
<organism evidence="1 2">
    <name type="scientific">Alkalihalobacillus trypoxylicola</name>
    <dbReference type="NCBI Taxonomy" id="519424"/>
    <lineage>
        <taxon>Bacteria</taxon>
        <taxon>Bacillati</taxon>
        <taxon>Bacillota</taxon>
        <taxon>Bacilli</taxon>
        <taxon>Bacillales</taxon>
        <taxon>Bacillaceae</taxon>
        <taxon>Alkalihalobacillus</taxon>
    </lineage>
</organism>
<dbReference type="AlphaFoldDB" id="A0A162FCW5"/>
<sequence length="89" mass="10700">MTCLWCNEQNVKEMKHTVYWELPAGDRAIIILETPSLHCENCQMVYQDDQFVEGIEDQLMLIDTSKLPSQISYQELMSRPRWLKRNYFR</sequence>
<accession>A0A162FCW5</accession>
<dbReference type="EMBL" id="LTAO01000001">
    <property type="protein sequence ID" value="KYG35319.1"/>
    <property type="molecule type" value="Genomic_DNA"/>
</dbReference>
<dbReference type="NCBIfam" id="TIGR03829">
    <property type="entry name" value="YokU_near_AblA"/>
    <property type="match status" value="1"/>
</dbReference>
<dbReference type="NCBIfam" id="TIGR03831">
    <property type="entry name" value="YgiT_finger"/>
    <property type="match status" value="1"/>
</dbReference>
<dbReference type="InterPro" id="IPR022453">
    <property type="entry name" value="Znf_MqsA-type"/>
</dbReference>